<dbReference type="GO" id="GO:0016747">
    <property type="term" value="F:acyltransferase activity, transferring groups other than amino-acyl groups"/>
    <property type="evidence" value="ECO:0007669"/>
    <property type="project" value="InterPro"/>
</dbReference>
<dbReference type="InterPro" id="IPR016181">
    <property type="entry name" value="Acyl_CoA_acyltransferase"/>
</dbReference>
<dbReference type="PROSITE" id="PS51186">
    <property type="entry name" value="GNAT"/>
    <property type="match status" value="1"/>
</dbReference>
<dbReference type="Gene3D" id="3.40.630.30">
    <property type="match status" value="1"/>
</dbReference>
<dbReference type="SUPFAM" id="SSF56719">
    <property type="entry name" value="Type II DNA topoisomerase"/>
    <property type="match status" value="1"/>
</dbReference>
<dbReference type="Pfam" id="PF13508">
    <property type="entry name" value="Acetyltransf_7"/>
    <property type="match status" value="1"/>
</dbReference>
<dbReference type="AlphaFoldDB" id="A0A7I9ZKK3"/>
<comment type="catalytic activity">
    <reaction evidence="1">
        <text>ATP-dependent breakage, passage and rejoining of double-stranded DNA.</text>
        <dbReference type="EC" id="5.6.2.2"/>
    </reaction>
</comment>
<proteinExistence type="predicted"/>
<dbReference type="InterPro" id="IPR013760">
    <property type="entry name" value="Topo_IIA-like_dom_sf"/>
</dbReference>
<name>A0A7I9ZKK3_9MYCO</name>
<sequence length="224" mass="23895">MLDVMADLDRAATRREITDALITALDRRHEVLDAIVDADNRAAAVEAVAALLGIASLGAEAVVALPLHRLTKDSRRQIAAELDDLNSQLSFTLIERPDSSGEHLVLRQFSSESDRDLFEARTAEIGAPGDGSGGPAGSLDDEIGSALGRIDAEDAIWLVAEKGTQAVGMVFGELADGEVEVRVWIHPDHRHHGYGTAALRKCRSEMAAYFPAVPLVIRAPGVTG</sequence>
<evidence type="ECO:0000313" key="3">
    <source>
        <dbReference type="EMBL" id="GFH01494.1"/>
    </source>
</evidence>
<dbReference type="InterPro" id="IPR000182">
    <property type="entry name" value="GNAT_dom"/>
</dbReference>
<dbReference type="InterPro" id="IPR013757">
    <property type="entry name" value="Topo_IIA_A_a_sf"/>
</dbReference>
<organism evidence="3 4">
    <name type="scientific">Mycolicibacterium hippocampi</name>
    <dbReference type="NCBI Taxonomy" id="659824"/>
    <lineage>
        <taxon>Bacteria</taxon>
        <taxon>Bacillati</taxon>
        <taxon>Actinomycetota</taxon>
        <taxon>Actinomycetes</taxon>
        <taxon>Mycobacteriales</taxon>
        <taxon>Mycobacteriaceae</taxon>
        <taxon>Mycolicibacterium</taxon>
    </lineage>
</organism>
<evidence type="ECO:0000259" key="2">
    <source>
        <dbReference type="PROSITE" id="PS51186"/>
    </source>
</evidence>
<gene>
    <name evidence="3" type="ORF">MHIP_19770</name>
</gene>
<keyword evidence="4" id="KW-1185">Reference proteome</keyword>
<protein>
    <submittedName>
        <fullName evidence="3">N-acetyltransferase</fullName>
    </submittedName>
</protein>
<comment type="caution">
    <text evidence="3">The sequence shown here is derived from an EMBL/GenBank/DDBJ whole genome shotgun (WGS) entry which is preliminary data.</text>
</comment>
<dbReference type="GO" id="GO:0034335">
    <property type="term" value="F:DNA negative supercoiling activity"/>
    <property type="evidence" value="ECO:0007669"/>
    <property type="project" value="UniProtKB-ARBA"/>
</dbReference>
<dbReference type="CDD" id="cd04301">
    <property type="entry name" value="NAT_SF"/>
    <property type="match status" value="1"/>
</dbReference>
<dbReference type="EMBL" id="BLLB01000002">
    <property type="protein sequence ID" value="GFH01494.1"/>
    <property type="molecule type" value="Genomic_DNA"/>
</dbReference>
<keyword evidence="3" id="KW-0808">Transferase</keyword>
<reference evidence="3 4" key="1">
    <citation type="journal article" date="2019" name="Emerg. Microbes Infect.">
        <title>Comprehensive subspecies identification of 175 nontuberculous mycobacteria species based on 7547 genomic profiles.</title>
        <authorList>
            <person name="Matsumoto Y."/>
            <person name="Kinjo T."/>
            <person name="Motooka D."/>
            <person name="Nabeya D."/>
            <person name="Jung N."/>
            <person name="Uechi K."/>
            <person name="Horii T."/>
            <person name="Iida T."/>
            <person name="Fujita J."/>
            <person name="Nakamura S."/>
        </authorList>
    </citation>
    <scope>NUCLEOTIDE SEQUENCE [LARGE SCALE GENOMIC DNA]</scope>
    <source>
        <strain evidence="3 4">JCM 30996</strain>
    </source>
</reference>
<dbReference type="Gene3D" id="1.10.268.10">
    <property type="entry name" value="Topoisomerase, domain 3"/>
    <property type="match status" value="1"/>
</dbReference>
<dbReference type="SUPFAM" id="SSF55729">
    <property type="entry name" value="Acyl-CoA N-acyltransferases (Nat)"/>
    <property type="match status" value="1"/>
</dbReference>
<dbReference type="GO" id="GO:0005524">
    <property type="term" value="F:ATP binding"/>
    <property type="evidence" value="ECO:0007669"/>
    <property type="project" value="InterPro"/>
</dbReference>
<evidence type="ECO:0000313" key="4">
    <source>
        <dbReference type="Proteomes" id="UP000465304"/>
    </source>
</evidence>
<accession>A0A7I9ZKK3</accession>
<dbReference type="Proteomes" id="UP000465304">
    <property type="component" value="Unassembled WGS sequence"/>
</dbReference>
<evidence type="ECO:0000256" key="1">
    <source>
        <dbReference type="ARBA" id="ARBA00000185"/>
    </source>
</evidence>
<dbReference type="GO" id="GO:0003677">
    <property type="term" value="F:DNA binding"/>
    <property type="evidence" value="ECO:0007669"/>
    <property type="project" value="InterPro"/>
</dbReference>
<feature type="domain" description="N-acetyltransferase" evidence="2">
    <location>
        <begin position="104"/>
        <end position="224"/>
    </location>
</feature>